<name>J0D6G2_AURST</name>
<gene>
    <name evidence="1" type="ORF">AURDEDRAFT_176517</name>
</gene>
<dbReference type="KEGG" id="adl:AURDEDRAFT_176517"/>
<dbReference type="OrthoDB" id="10674274at2759"/>
<evidence type="ECO:0000313" key="1">
    <source>
        <dbReference type="EMBL" id="EJD34443.1"/>
    </source>
</evidence>
<dbReference type="EMBL" id="JH687948">
    <property type="protein sequence ID" value="EJD34443.1"/>
    <property type="molecule type" value="Genomic_DNA"/>
</dbReference>
<dbReference type="AlphaFoldDB" id="J0D6G2"/>
<dbReference type="InParanoid" id="J0D6G2"/>
<sequence length="377" mass="42164">MISTAPCLGCDRATFIEDVNNRVCAPCWDMWQPDVAPDEICLVCGARGLMKTELICGECWDLHDKDPSTDLPLKGPRTVRDALDIYAQRRTLVDPQTGQPVTAWIHVPPPVCPPPVVSGAELSSRDTLDLDPEPDDSVFRLLCEVMREHWRPGSSYPGAKALNPSRWRLPVPTTPCEDKEDFVRLHRAHGIHWQVVAAWTIVYPFLISPVSLCVNHYVLGQHAVGHSLETCPLVGRDNVRHAVVHWGDQTEMFWQASRAGFLSVKKRPAFSLPVLSKSVCFSCFLPVLLHGGSFGNCPVPDVLPQLLFMYWVHHRQRLVHSSLLPEVDGNTTFAKYWSMLKLPDKVSYPNLIRYALHAVAHLGLANLGLTHEPVHPA</sequence>
<accession>J0D6G2</accession>
<organism evidence="1 2">
    <name type="scientific">Auricularia subglabra (strain TFB-10046 / SS5)</name>
    <name type="common">White-rot fungus</name>
    <name type="synonym">Auricularia delicata (strain TFB10046)</name>
    <dbReference type="NCBI Taxonomy" id="717982"/>
    <lineage>
        <taxon>Eukaryota</taxon>
        <taxon>Fungi</taxon>
        <taxon>Dikarya</taxon>
        <taxon>Basidiomycota</taxon>
        <taxon>Agaricomycotina</taxon>
        <taxon>Agaricomycetes</taxon>
        <taxon>Auriculariales</taxon>
        <taxon>Auriculariaceae</taxon>
        <taxon>Auricularia</taxon>
    </lineage>
</organism>
<dbReference type="Proteomes" id="UP000006514">
    <property type="component" value="Unassembled WGS sequence"/>
</dbReference>
<evidence type="ECO:0000313" key="2">
    <source>
        <dbReference type="Proteomes" id="UP000006514"/>
    </source>
</evidence>
<keyword evidence="2" id="KW-1185">Reference proteome</keyword>
<proteinExistence type="predicted"/>
<protein>
    <submittedName>
        <fullName evidence="1">Uncharacterized protein</fullName>
    </submittedName>
</protein>
<reference evidence="2" key="1">
    <citation type="journal article" date="2012" name="Science">
        <title>The Paleozoic origin of enzymatic lignin decomposition reconstructed from 31 fungal genomes.</title>
        <authorList>
            <person name="Floudas D."/>
            <person name="Binder M."/>
            <person name="Riley R."/>
            <person name="Barry K."/>
            <person name="Blanchette R.A."/>
            <person name="Henrissat B."/>
            <person name="Martinez A.T."/>
            <person name="Otillar R."/>
            <person name="Spatafora J.W."/>
            <person name="Yadav J.S."/>
            <person name="Aerts A."/>
            <person name="Benoit I."/>
            <person name="Boyd A."/>
            <person name="Carlson A."/>
            <person name="Copeland A."/>
            <person name="Coutinho P.M."/>
            <person name="de Vries R.P."/>
            <person name="Ferreira P."/>
            <person name="Findley K."/>
            <person name="Foster B."/>
            <person name="Gaskell J."/>
            <person name="Glotzer D."/>
            <person name="Gorecki P."/>
            <person name="Heitman J."/>
            <person name="Hesse C."/>
            <person name="Hori C."/>
            <person name="Igarashi K."/>
            <person name="Jurgens J.A."/>
            <person name="Kallen N."/>
            <person name="Kersten P."/>
            <person name="Kohler A."/>
            <person name="Kuees U."/>
            <person name="Kumar T.K.A."/>
            <person name="Kuo A."/>
            <person name="LaButti K."/>
            <person name="Larrondo L.F."/>
            <person name="Lindquist E."/>
            <person name="Ling A."/>
            <person name="Lombard V."/>
            <person name="Lucas S."/>
            <person name="Lundell T."/>
            <person name="Martin R."/>
            <person name="McLaughlin D.J."/>
            <person name="Morgenstern I."/>
            <person name="Morin E."/>
            <person name="Murat C."/>
            <person name="Nagy L.G."/>
            <person name="Nolan M."/>
            <person name="Ohm R.A."/>
            <person name="Patyshakuliyeva A."/>
            <person name="Rokas A."/>
            <person name="Ruiz-Duenas F.J."/>
            <person name="Sabat G."/>
            <person name="Salamov A."/>
            <person name="Samejima M."/>
            <person name="Schmutz J."/>
            <person name="Slot J.C."/>
            <person name="St John F."/>
            <person name="Stenlid J."/>
            <person name="Sun H."/>
            <person name="Sun S."/>
            <person name="Syed K."/>
            <person name="Tsang A."/>
            <person name="Wiebenga A."/>
            <person name="Young D."/>
            <person name="Pisabarro A."/>
            <person name="Eastwood D.C."/>
            <person name="Martin F."/>
            <person name="Cullen D."/>
            <person name="Grigoriev I.V."/>
            <person name="Hibbett D.S."/>
        </authorList>
    </citation>
    <scope>NUCLEOTIDE SEQUENCE [LARGE SCALE GENOMIC DNA]</scope>
    <source>
        <strain evidence="2">TFB10046</strain>
    </source>
</reference>